<keyword evidence="2" id="KW-1185">Reference proteome</keyword>
<gene>
    <name evidence="1" type="ORF">NEF87_004797</name>
</gene>
<name>A0ABY6HYB1_9ARCH</name>
<dbReference type="EMBL" id="CP104013">
    <property type="protein sequence ID" value="UYP48512.1"/>
    <property type="molecule type" value="Genomic_DNA"/>
</dbReference>
<evidence type="ECO:0000313" key="2">
    <source>
        <dbReference type="Proteomes" id="UP001208689"/>
    </source>
</evidence>
<evidence type="ECO:0000313" key="1">
    <source>
        <dbReference type="EMBL" id="UYP48512.1"/>
    </source>
</evidence>
<accession>A0ABY6HYB1</accession>
<organism evidence="1 2">
    <name type="scientific">Candidatus Lokiarchaeum ossiferum</name>
    <dbReference type="NCBI Taxonomy" id="2951803"/>
    <lineage>
        <taxon>Archaea</taxon>
        <taxon>Promethearchaeati</taxon>
        <taxon>Promethearchaeota</taxon>
        <taxon>Promethearchaeia</taxon>
        <taxon>Promethearchaeales</taxon>
        <taxon>Promethearchaeaceae</taxon>
        <taxon>Candidatus Lokiarchaeum</taxon>
    </lineage>
</organism>
<sequence>MISQTNLSNTTSRSFERSQEIKKSGKFMQLCPQCGEMLKFGIEQQDLEKQTHFPFPHVIIHGNPVHCLVVYIDAGFKVRGSESASSIEIKRDQDTFGQLIKKWSNPF</sequence>
<dbReference type="Proteomes" id="UP001208689">
    <property type="component" value="Chromosome"/>
</dbReference>
<reference evidence="1" key="1">
    <citation type="submission" date="2022-09" db="EMBL/GenBank/DDBJ databases">
        <title>Actin cytoskeleton and complex cell architecture in an #Asgard archaeon.</title>
        <authorList>
            <person name="Ponce Toledo R.I."/>
            <person name="Schleper C."/>
            <person name="Rodrigues Oliveira T."/>
            <person name="Wollweber F."/>
            <person name="Xu J."/>
            <person name="Rittmann S."/>
            <person name="Klingl A."/>
            <person name="Pilhofer M."/>
        </authorList>
    </citation>
    <scope>NUCLEOTIDE SEQUENCE</scope>
    <source>
        <strain evidence="1">B-35</strain>
    </source>
</reference>
<protein>
    <submittedName>
        <fullName evidence="1">Uncharacterized protein</fullName>
    </submittedName>
</protein>
<proteinExistence type="predicted"/>